<protein>
    <submittedName>
        <fullName evidence="2">Uncharacterized protein</fullName>
    </submittedName>
</protein>
<name>A0ABS2V250_9ACTN</name>
<evidence type="ECO:0000313" key="2">
    <source>
        <dbReference type="EMBL" id="MBM9623914.1"/>
    </source>
</evidence>
<dbReference type="EMBL" id="JAFEJA010000002">
    <property type="protein sequence ID" value="MBM9623914.1"/>
    <property type="molecule type" value="Genomic_DNA"/>
</dbReference>
<dbReference type="RefSeq" id="WP_205377979.1">
    <property type="nucleotide sequence ID" value="NZ_JAFEJA010000002.1"/>
</dbReference>
<organism evidence="2 3">
    <name type="scientific">Streptomyces zhihengii</name>
    <dbReference type="NCBI Taxonomy" id="1818004"/>
    <lineage>
        <taxon>Bacteria</taxon>
        <taxon>Bacillati</taxon>
        <taxon>Actinomycetota</taxon>
        <taxon>Actinomycetes</taxon>
        <taxon>Kitasatosporales</taxon>
        <taxon>Streptomycetaceae</taxon>
        <taxon>Streptomyces</taxon>
    </lineage>
</organism>
<keyword evidence="1" id="KW-1133">Transmembrane helix</keyword>
<dbReference type="Proteomes" id="UP000664109">
    <property type="component" value="Unassembled WGS sequence"/>
</dbReference>
<gene>
    <name evidence="2" type="ORF">JE024_35600</name>
</gene>
<feature type="transmembrane region" description="Helical" evidence="1">
    <location>
        <begin position="81"/>
        <end position="101"/>
    </location>
</feature>
<keyword evidence="1" id="KW-0472">Membrane</keyword>
<evidence type="ECO:0000256" key="1">
    <source>
        <dbReference type="SAM" id="Phobius"/>
    </source>
</evidence>
<sequence length="131" mass="13237">MRTLDAAAGPGTAPGRSAESYSRLLYFSILGDVLGAGPGRRCFGGVARALVTALVLLTAPSGGAHGLRADSCVLLAMQGEAAVWACVLMILPTAIAVPITAEGTVMGIRAQARLSPPRCHGAVSGLRQPGE</sequence>
<reference evidence="2 3" key="1">
    <citation type="journal article" date="2016" name="Arch. Microbiol.">
        <title>Streptomyces zhihengii sp. nov., isolated from rhizospheric soil of Psammosilene tunicoides.</title>
        <authorList>
            <person name="Huang M.J."/>
            <person name="Fei J.J."/>
            <person name="Salam N."/>
            <person name="Kim C.J."/>
            <person name="Hozzein W.N."/>
            <person name="Xiao M."/>
            <person name="Huang H.Q."/>
            <person name="Li W.J."/>
        </authorList>
    </citation>
    <scope>NUCLEOTIDE SEQUENCE [LARGE SCALE GENOMIC DNA]</scope>
    <source>
        <strain evidence="2 3">YIM T102</strain>
    </source>
</reference>
<keyword evidence="3" id="KW-1185">Reference proteome</keyword>
<evidence type="ECO:0000313" key="3">
    <source>
        <dbReference type="Proteomes" id="UP000664109"/>
    </source>
</evidence>
<proteinExistence type="predicted"/>
<accession>A0ABS2V250</accession>
<keyword evidence="1" id="KW-0812">Transmembrane</keyword>
<comment type="caution">
    <text evidence="2">The sequence shown here is derived from an EMBL/GenBank/DDBJ whole genome shotgun (WGS) entry which is preliminary data.</text>
</comment>